<dbReference type="EMBL" id="CM043800">
    <property type="protein sequence ID" value="KAI4811630.1"/>
    <property type="molecule type" value="Genomic_DNA"/>
</dbReference>
<protein>
    <submittedName>
        <fullName evidence="1">Uncharacterized protein</fullName>
    </submittedName>
</protein>
<reference evidence="1" key="1">
    <citation type="submission" date="2022-05" db="EMBL/GenBank/DDBJ databases">
        <title>Chromosome-level genome of Chaenocephalus aceratus.</title>
        <authorList>
            <person name="Park H."/>
        </authorList>
    </citation>
    <scope>NUCLEOTIDE SEQUENCE</scope>
    <source>
        <strain evidence="1">KU_202001</strain>
    </source>
</reference>
<evidence type="ECO:0000313" key="2">
    <source>
        <dbReference type="Proteomes" id="UP001057452"/>
    </source>
</evidence>
<accession>A0ACB9WE27</accession>
<organism evidence="1 2">
    <name type="scientific">Chaenocephalus aceratus</name>
    <name type="common">Blackfin icefish</name>
    <name type="synonym">Chaenichthys aceratus</name>
    <dbReference type="NCBI Taxonomy" id="36190"/>
    <lineage>
        <taxon>Eukaryota</taxon>
        <taxon>Metazoa</taxon>
        <taxon>Chordata</taxon>
        <taxon>Craniata</taxon>
        <taxon>Vertebrata</taxon>
        <taxon>Euteleostomi</taxon>
        <taxon>Actinopterygii</taxon>
        <taxon>Neopterygii</taxon>
        <taxon>Teleostei</taxon>
        <taxon>Neoteleostei</taxon>
        <taxon>Acanthomorphata</taxon>
        <taxon>Eupercaria</taxon>
        <taxon>Perciformes</taxon>
        <taxon>Notothenioidei</taxon>
        <taxon>Channichthyidae</taxon>
        <taxon>Chaenocephalus</taxon>
    </lineage>
</organism>
<evidence type="ECO:0000313" key="1">
    <source>
        <dbReference type="EMBL" id="KAI4811630.1"/>
    </source>
</evidence>
<dbReference type="Proteomes" id="UP001057452">
    <property type="component" value="Chromosome 16"/>
</dbReference>
<keyword evidence="2" id="KW-1185">Reference proteome</keyword>
<sequence>MAHPIYKTCILKQREQTMMRKQAEEDYRSETAANDVDLKRKDRHLSLALDAAKDKRETERKANQQKREEDEKRRQIRIDAQRKEEDNIRQRRRDNVALKNELVKQTKEKKLLGREETTGEGRKRPTQGPR</sequence>
<comment type="caution">
    <text evidence="1">The sequence shown here is derived from an EMBL/GenBank/DDBJ whole genome shotgun (WGS) entry which is preliminary data.</text>
</comment>
<gene>
    <name evidence="1" type="ORF">KUCAC02_014509</name>
</gene>
<proteinExistence type="predicted"/>
<name>A0ACB9WE27_CHAAC</name>